<evidence type="ECO:0000313" key="3">
    <source>
        <dbReference type="Proteomes" id="UP000286801"/>
    </source>
</evidence>
<gene>
    <name evidence="2" type="ORF">DSY97_11110</name>
</gene>
<evidence type="ECO:0000259" key="1">
    <source>
        <dbReference type="Pfam" id="PF12706"/>
    </source>
</evidence>
<feature type="domain" description="Metallo-beta-lactamase" evidence="1">
    <location>
        <begin position="113"/>
        <end position="314"/>
    </location>
</feature>
<dbReference type="AlphaFoldDB" id="A0A432G005"/>
<dbReference type="Gene3D" id="3.60.15.10">
    <property type="entry name" value="Ribonuclease Z/Hydroxyacylglutathione hydrolase-like"/>
    <property type="match status" value="1"/>
</dbReference>
<name>A0A432G005_9DELT</name>
<dbReference type="Proteomes" id="UP000286801">
    <property type="component" value="Unassembled WGS sequence"/>
</dbReference>
<comment type="caution">
    <text evidence="2">The sequence shown here is derived from an EMBL/GenBank/DDBJ whole genome shotgun (WGS) entry which is preliminary data.</text>
</comment>
<keyword evidence="2" id="KW-0378">Hydrolase</keyword>
<dbReference type="InterPro" id="IPR036866">
    <property type="entry name" value="RibonucZ/Hydroxyglut_hydro"/>
</dbReference>
<dbReference type="GO" id="GO:0008270">
    <property type="term" value="F:zinc ion binding"/>
    <property type="evidence" value="ECO:0007669"/>
    <property type="project" value="InterPro"/>
</dbReference>
<dbReference type="PANTHER" id="PTHR15032">
    <property type="entry name" value="N-ACYL-PHOSPHATIDYLETHANOLAMINE-HYDROLYZING PHOSPHOLIPASE D"/>
    <property type="match status" value="1"/>
</dbReference>
<reference evidence="2 3" key="1">
    <citation type="submission" date="2018-06" db="EMBL/GenBank/DDBJ databases">
        <title>Combined omics and stable isotope probing to characterize newly discovered Mariana Back-Arc vent microbial communities.</title>
        <authorList>
            <person name="Trembath-Reichert E."/>
            <person name="Huber J.A."/>
        </authorList>
    </citation>
    <scope>NUCLEOTIDE SEQUENCE [LARGE SCALE GENOMIC DNA]</scope>
    <source>
        <strain evidence="2">MAG 63_1</strain>
    </source>
</reference>
<proteinExistence type="predicted"/>
<dbReference type="SUPFAM" id="SSF56281">
    <property type="entry name" value="Metallo-hydrolase/oxidoreductase"/>
    <property type="match status" value="1"/>
</dbReference>
<organism evidence="2 3">
    <name type="scientific">SAR324 cluster bacterium</name>
    <dbReference type="NCBI Taxonomy" id="2024889"/>
    <lineage>
        <taxon>Bacteria</taxon>
        <taxon>Deltaproteobacteria</taxon>
        <taxon>SAR324 cluster</taxon>
    </lineage>
</organism>
<protein>
    <submittedName>
        <fullName evidence="2">Metallohydrolase</fullName>
    </submittedName>
</protein>
<sequence>MKKTAIFIALSIVTLVSVSMLLTNYSDNVKYDSNKLHHGKNSFKTKRSASIFQWLSMRFKEGPTPSVAQKDIESILAEVELSQIDLKSASSADVPRATWIGHATVLVQYQGINFLTDPHLTDYAAPFDFWAKRFTQPALTFAEMPEIDFVVISHNHYDHLDSRTVDMFGDSVTWLVPLGLKAWFLERGIATEKVIELDWWEPHQFSKKGSLTVKITFTPSVHWSKRTPWDTNKSLWGSWAVQIGNFKSWFAGDTAYDEKLFKEIGDKLGPFQLAMIPIGAYGPRYFMLNQHLDPAQAVLVHQEIRSQKSIPIHWGTFQLTHEPFLEPPELLADAMKKTGLPDEKFRAMKIGETIQIKSRVEKR</sequence>
<evidence type="ECO:0000313" key="2">
    <source>
        <dbReference type="EMBL" id="RTZ76908.1"/>
    </source>
</evidence>
<dbReference type="InterPro" id="IPR024884">
    <property type="entry name" value="NAPE-PLD"/>
</dbReference>
<dbReference type="PANTHER" id="PTHR15032:SF4">
    <property type="entry name" value="N-ACYL-PHOSPHATIDYLETHANOLAMINE-HYDROLYZING PHOSPHOLIPASE D"/>
    <property type="match status" value="1"/>
</dbReference>
<dbReference type="PIRSF" id="PIRSF038896">
    <property type="entry name" value="NAPE-PLD"/>
    <property type="match status" value="1"/>
</dbReference>
<dbReference type="GO" id="GO:0070290">
    <property type="term" value="F:N-acylphosphatidylethanolamine-specific phospholipase D activity"/>
    <property type="evidence" value="ECO:0007669"/>
    <property type="project" value="InterPro"/>
</dbReference>
<accession>A0A432G005</accession>
<dbReference type="Pfam" id="PF12706">
    <property type="entry name" value="Lactamase_B_2"/>
    <property type="match status" value="1"/>
</dbReference>
<dbReference type="GO" id="GO:0005737">
    <property type="term" value="C:cytoplasm"/>
    <property type="evidence" value="ECO:0007669"/>
    <property type="project" value="TreeGrafter"/>
</dbReference>
<dbReference type="InterPro" id="IPR001279">
    <property type="entry name" value="Metallo-B-lactamas"/>
</dbReference>
<dbReference type="EMBL" id="QNZL01000296">
    <property type="protein sequence ID" value="RTZ76908.1"/>
    <property type="molecule type" value="Genomic_DNA"/>
</dbReference>